<dbReference type="EMBL" id="KQ981305">
    <property type="protein sequence ID" value="KYN42894.1"/>
    <property type="molecule type" value="Genomic_DNA"/>
</dbReference>
<feature type="non-terminal residue" evidence="1">
    <location>
        <position position="1"/>
    </location>
</feature>
<dbReference type="Proteomes" id="UP000078541">
    <property type="component" value="Unassembled WGS sequence"/>
</dbReference>
<protein>
    <submittedName>
        <fullName evidence="1">Uncharacterized protein</fullName>
    </submittedName>
</protein>
<accession>A0A195FSL7</accession>
<name>A0A195FSL7_9HYME</name>
<reference evidence="1 2" key="1">
    <citation type="submission" date="2016-03" db="EMBL/GenBank/DDBJ databases">
        <title>Trachymyrmex septentrionalis WGS genome.</title>
        <authorList>
            <person name="Nygaard S."/>
            <person name="Hu H."/>
            <person name="Boomsma J."/>
            <person name="Zhang G."/>
        </authorList>
    </citation>
    <scope>NUCLEOTIDE SEQUENCE [LARGE SCALE GENOMIC DNA]</scope>
    <source>
        <strain evidence="1">Tsep2-gDNA-1</strain>
        <tissue evidence="1">Whole body</tissue>
    </source>
</reference>
<organism evidence="1 2">
    <name type="scientific">Trachymyrmex septentrionalis</name>
    <dbReference type="NCBI Taxonomy" id="34720"/>
    <lineage>
        <taxon>Eukaryota</taxon>
        <taxon>Metazoa</taxon>
        <taxon>Ecdysozoa</taxon>
        <taxon>Arthropoda</taxon>
        <taxon>Hexapoda</taxon>
        <taxon>Insecta</taxon>
        <taxon>Pterygota</taxon>
        <taxon>Neoptera</taxon>
        <taxon>Endopterygota</taxon>
        <taxon>Hymenoptera</taxon>
        <taxon>Apocrita</taxon>
        <taxon>Aculeata</taxon>
        <taxon>Formicoidea</taxon>
        <taxon>Formicidae</taxon>
        <taxon>Myrmicinae</taxon>
        <taxon>Trachymyrmex</taxon>
    </lineage>
</organism>
<dbReference type="AlphaFoldDB" id="A0A195FSL7"/>
<gene>
    <name evidence="1" type="ORF">ALC56_02697</name>
</gene>
<keyword evidence="2" id="KW-1185">Reference proteome</keyword>
<sequence>CEDINSNCTNEPIVWIDNIDCNSQNLSLSDMNICRIGNELAKWEKEKELLAYRYGIFGDLFSQMVFCISIINVNGTESDI</sequence>
<proteinExistence type="predicted"/>
<evidence type="ECO:0000313" key="2">
    <source>
        <dbReference type="Proteomes" id="UP000078541"/>
    </source>
</evidence>
<evidence type="ECO:0000313" key="1">
    <source>
        <dbReference type="EMBL" id="KYN42894.1"/>
    </source>
</evidence>